<dbReference type="eggNOG" id="COG2363">
    <property type="taxonomic scope" value="Bacteria"/>
</dbReference>
<comment type="subcellular location">
    <subcellularLocation>
        <location evidence="1">Membrane</location>
        <topology evidence="1">Multi-pass membrane protein</topology>
    </subcellularLocation>
</comment>
<accession>A0A069E8E7</accession>
<evidence type="ECO:0000256" key="1">
    <source>
        <dbReference type="ARBA" id="ARBA00004141"/>
    </source>
</evidence>
<evidence type="ECO:0008006" key="9">
    <source>
        <dbReference type="Google" id="ProtNLM"/>
    </source>
</evidence>
<dbReference type="Pfam" id="PF04241">
    <property type="entry name" value="DUF423"/>
    <property type="match status" value="1"/>
</dbReference>
<dbReference type="Proteomes" id="UP000027446">
    <property type="component" value="Unassembled WGS sequence"/>
</dbReference>
<evidence type="ECO:0000313" key="7">
    <source>
        <dbReference type="EMBL" id="KCZ84171.1"/>
    </source>
</evidence>
<comment type="similarity">
    <text evidence="2">Belongs to the UPF0382 family.</text>
</comment>
<evidence type="ECO:0000256" key="3">
    <source>
        <dbReference type="ARBA" id="ARBA00022692"/>
    </source>
</evidence>
<evidence type="ECO:0000256" key="5">
    <source>
        <dbReference type="ARBA" id="ARBA00023136"/>
    </source>
</evidence>
<evidence type="ECO:0000256" key="2">
    <source>
        <dbReference type="ARBA" id="ARBA00009694"/>
    </source>
</evidence>
<keyword evidence="5 6" id="KW-0472">Membrane</keyword>
<dbReference type="InterPro" id="IPR006696">
    <property type="entry name" value="DUF423"/>
</dbReference>
<dbReference type="RefSeq" id="WP_035568708.1">
    <property type="nucleotide sequence ID" value="NZ_ARYH01000001.1"/>
</dbReference>
<dbReference type="PANTHER" id="PTHR43461:SF1">
    <property type="entry name" value="TRANSMEMBRANE PROTEIN 256"/>
    <property type="match status" value="1"/>
</dbReference>
<organism evidence="7 8">
    <name type="scientific">Hyphomonas adhaerens MHS-3</name>
    <dbReference type="NCBI Taxonomy" id="1280949"/>
    <lineage>
        <taxon>Bacteria</taxon>
        <taxon>Pseudomonadati</taxon>
        <taxon>Pseudomonadota</taxon>
        <taxon>Alphaproteobacteria</taxon>
        <taxon>Hyphomonadales</taxon>
        <taxon>Hyphomonadaceae</taxon>
        <taxon>Hyphomonas</taxon>
    </lineage>
</organism>
<dbReference type="PANTHER" id="PTHR43461">
    <property type="entry name" value="TRANSMEMBRANE PROTEIN 256"/>
    <property type="match status" value="1"/>
</dbReference>
<proteinExistence type="inferred from homology"/>
<keyword evidence="3 6" id="KW-0812">Transmembrane</keyword>
<evidence type="ECO:0000313" key="8">
    <source>
        <dbReference type="Proteomes" id="UP000027446"/>
    </source>
</evidence>
<gene>
    <name evidence="7" type="ORF">HAD_00790</name>
</gene>
<dbReference type="PATRIC" id="fig|1280949.3.peg.162"/>
<evidence type="ECO:0000256" key="4">
    <source>
        <dbReference type="ARBA" id="ARBA00022989"/>
    </source>
</evidence>
<dbReference type="OrthoDB" id="9802121at2"/>
<keyword evidence="8" id="KW-1185">Reference proteome</keyword>
<feature type="transmembrane region" description="Helical" evidence="6">
    <location>
        <begin position="69"/>
        <end position="86"/>
    </location>
</feature>
<reference evidence="7 8" key="1">
    <citation type="journal article" date="2014" name="Antonie Van Leeuwenhoek">
        <title>Hyphomonas beringensis sp. nov. and Hyphomonas chukchiensis sp. nov., isolated from surface seawater of the Bering Sea and Chukchi Sea.</title>
        <authorList>
            <person name="Li C."/>
            <person name="Lai Q."/>
            <person name="Li G."/>
            <person name="Dong C."/>
            <person name="Wang J."/>
            <person name="Liao Y."/>
            <person name="Shao Z."/>
        </authorList>
    </citation>
    <scope>NUCLEOTIDE SEQUENCE [LARGE SCALE GENOMIC DNA]</scope>
    <source>
        <strain evidence="7 8">MHS-3</strain>
    </source>
</reference>
<keyword evidence="4 6" id="KW-1133">Transmembrane helix</keyword>
<protein>
    <recommendedName>
        <fullName evidence="9">DUF423 domain-containing protein</fullName>
    </recommendedName>
</protein>
<dbReference type="GO" id="GO:0005886">
    <property type="term" value="C:plasma membrane"/>
    <property type="evidence" value="ECO:0007669"/>
    <property type="project" value="TreeGrafter"/>
</dbReference>
<sequence length="120" mass="12277">MNRLAAFAALIGFLGVAFGAFGAHALDGRLTAEGADWWHTATLYALPHAAAVMAIALSGRTGLLRSGGWFMAVGACIFAGTLYSMALGAPRWFGAITPIGGVSLLVGWALAAISSLRPSN</sequence>
<dbReference type="STRING" id="1280949.HAD_00790"/>
<evidence type="ECO:0000256" key="6">
    <source>
        <dbReference type="SAM" id="Phobius"/>
    </source>
</evidence>
<dbReference type="EMBL" id="ARYH01000001">
    <property type="protein sequence ID" value="KCZ84171.1"/>
    <property type="molecule type" value="Genomic_DNA"/>
</dbReference>
<feature type="transmembrane region" description="Helical" evidence="6">
    <location>
        <begin position="92"/>
        <end position="113"/>
    </location>
</feature>
<name>A0A069E8E7_9PROT</name>
<dbReference type="AlphaFoldDB" id="A0A069E8E7"/>
<comment type="caution">
    <text evidence="7">The sequence shown here is derived from an EMBL/GenBank/DDBJ whole genome shotgun (WGS) entry which is preliminary data.</text>
</comment>
<feature type="transmembrane region" description="Helical" evidence="6">
    <location>
        <begin position="38"/>
        <end position="57"/>
    </location>
</feature>